<dbReference type="AlphaFoldDB" id="A0AA86TEZ3"/>
<dbReference type="EMBL" id="CAXDID020000570">
    <property type="protein sequence ID" value="CAL6103742.1"/>
    <property type="molecule type" value="Genomic_DNA"/>
</dbReference>
<name>A0AA86TEZ3_9EUKA</name>
<reference evidence="1" key="1">
    <citation type="submission" date="2023-06" db="EMBL/GenBank/DDBJ databases">
        <authorList>
            <person name="Kurt Z."/>
        </authorList>
    </citation>
    <scope>NUCLEOTIDE SEQUENCE</scope>
</reference>
<reference evidence="2 3" key="2">
    <citation type="submission" date="2024-07" db="EMBL/GenBank/DDBJ databases">
        <authorList>
            <person name="Akdeniz Z."/>
        </authorList>
    </citation>
    <scope>NUCLEOTIDE SEQUENCE [LARGE SCALE GENOMIC DNA]</scope>
</reference>
<proteinExistence type="predicted"/>
<evidence type="ECO:0000313" key="2">
    <source>
        <dbReference type="EMBL" id="CAL6103742.1"/>
    </source>
</evidence>
<protein>
    <submittedName>
        <fullName evidence="2">Hypothetical_protein</fullName>
    </submittedName>
</protein>
<accession>A0AA86TEZ3</accession>
<sequence>MSLNRKNTDQRVMTLFAQNLETRVAANKFISSPRQLPWFRQSLKMRQSPMFVLNKCINNSMQTIYKDQGYSQVEQTQKSHGIRYQVDPIILQYCIFTNGFIYIYNEYTRYYIQQT</sequence>
<comment type="caution">
    <text evidence="1">The sequence shown here is derived from an EMBL/GenBank/DDBJ whole genome shotgun (WGS) entry which is preliminary data.</text>
</comment>
<keyword evidence="3" id="KW-1185">Reference proteome</keyword>
<dbReference type="EMBL" id="CATOUU010000078">
    <property type="protein sequence ID" value="CAI9915835.1"/>
    <property type="molecule type" value="Genomic_DNA"/>
</dbReference>
<organism evidence="1">
    <name type="scientific">Hexamita inflata</name>
    <dbReference type="NCBI Taxonomy" id="28002"/>
    <lineage>
        <taxon>Eukaryota</taxon>
        <taxon>Metamonada</taxon>
        <taxon>Diplomonadida</taxon>
        <taxon>Hexamitidae</taxon>
        <taxon>Hexamitinae</taxon>
        <taxon>Hexamita</taxon>
    </lineage>
</organism>
<dbReference type="Proteomes" id="UP001642409">
    <property type="component" value="Unassembled WGS sequence"/>
</dbReference>
<gene>
    <name evidence="1" type="ORF">HINF_LOCUS3480</name>
    <name evidence="2" type="ORF">HINF_LOCUS72289</name>
</gene>
<evidence type="ECO:0000313" key="1">
    <source>
        <dbReference type="EMBL" id="CAI9915835.1"/>
    </source>
</evidence>
<evidence type="ECO:0000313" key="3">
    <source>
        <dbReference type="Proteomes" id="UP001642409"/>
    </source>
</evidence>